<dbReference type="AlphaFoldDB" id="A0A653EX62"/>
<evidence type="ECO:0000313" key="1">
    <source>
        <dbReference type="EMBL" id="VTP01302.1"/>
    </source>
</evidence>
<name>A0A653EX62_MYCKA</name>
<sequence length="100" mass="10416">MLLRVPLVCAWTSACNWLREAAQAGSALQVGLEFSAFSSGLAQATVFATSTMFALRASPSARMRPTSLAVLSRSLSVLSPPISCFIVVSTLTSVPALPTA</sequence>
<accession>A0A653EX62</accession>
<proteinExistence type="predicted"/>
<dbReference type="PROSITE" id="PS51257">
    <property type="entry name" value="PROKAR_LIPOPROTEIN"/>
    <property type="match status" value="1"/>
</dbReference>
<gene>
    <name evidence="1" type="ORF">BIN_B_02856</name>
</gene>
<organism evidence="1">
    <name type="scientific">Mycobacterium kansasii</name>
    <dbReference type="NCBI Taxonomy" id="1768"/>
    <lineage>
        <taxon>Bacteria</taxon>
        <taxon>Bacillati</taxon>
        <taxon>Actinomycetota</taxon>
        <taxon>Actinomycetes</taxon>
        <taxon>Mycobacteriales</taxon>
        <taxon>Mycobacteriaceae</taxon>
        <taxon>Mycobacterium</taxon>
    </lineage>
</organism>
<protein>
    <submittedName>
        <fullName evidence="1">Uncharacterized protein</fullName>
    </submittedName>
</protein>
<reference evidence="1" key="1">
    <citation type="submission" date="2019-05" db="EMBL/GenBank/DDBJ databases">
        <authorList>
            <person name="Naeem R."/>
            <person name="Antony C."/>
            <person name="Guan Q."/>
        </authorList>
    </citation>
    <scope>NUCLEOTIDE SEQUENCE</scope>
    <source>
        <strain evidence="1">3</strain>
    </source>
</reference>
<dbReference type="EMBL" id="LR589305">
    <property type="protein sequence ID" value="VTP01302.1"/>
    <property type="molecule type" value="Genomic_DNA"/>
</dbReference>